<dbReference type="Proteomes" id="UP001497457">
    <property type="component" value="Chromosome 24b"/>
</dbReference>
<evidence type="ECO:0000256" key="2">
    <source>
        <dbReference type="ARBA" id="ARBA00023163"/>
    </source>
</evidence>
<sequence length="623" mass="70692">MNTTPEEFFVKGLMEQSPPSPPIFLDLPHMTNDRSEGRHHDSNDMMLPYISRVLLEDDEDDTLNNNHPALLQVQQPFAQILSSPSCGTYSDNPEEANNLLRDGNPDEITLNSVISSGTNVVQAFLKGMEEANMLLPKASKLIGDEQVNQIVWENCNHNGVNKRYNRDAHLDEEVRRTSKAIMTIKEPDMNCANEILDELMFHAYDICIRNMNNKLHIISDEVEKESRKNSSKAVTNNVVDIRILLISCAEAVAANNHMEAYELLKKIKKHASATGDATQRLAQCFTKGLEARLMGEGSQLWQLLMAEPPSVVEFLKAYRLYFVACCFNEVALIFSTMTILPAMVGKRKLHIVDYGMHFGFQWAGLLRLLASREGGLPEVKITAIGPPKTKSCPVKHIEEIGCRLSKCAHAVGLPSFKFHTIMRKWEDVSTEDLNIDTDEVLVVNDLFNFSTLMDDSGFFGDPSPRDTVLNNIKKMRPYVFIQSILNRSCGSSFLPRFRELLFYYMALFDILDATMTRESKSRLALEQFMLGRSAVNAIACEGMDLVDRPEKYKQWQARNQRVGLRQLPLKSSVVELVKDKVMKHHHKDFFISEDGRWLLQGWMGRVLFAHSTWVAEDPALDKS</sequence>
<name>A0ABC9B094_9POAL</name>
<organism evidence="4 5">
    <name type="scientific">Urochloa decumbens</name>
    <dbReference type="NCBI Taxonomy" id="240449"/>
    <lineage>
        <taxon>Eukaryota</taxon>
        <taxon>Viridiplantae</taxon>
        <taxon>Streptophyta</taxon>
        <taxon>Embryophyta</taxon>
        <taxon>Tracheophyta</taxon>
        <taxon>Spermatophyta</taxon>
        <taxon>Magnoliopsida</taxon>
        <taxon>Liliopsida</taxon>
        <taxon>Poales</taxon>
        <taxon>Poaceae</taxon>
        <taxon>PACMAD clade</taxon>
        <taxon>Panicoideae</taxon>
        <taxon>Panicodae</taxon>
        <taxon>Paniceae</taxon>
        <taxon>Melinidinae</taxon>
        <taxon>Urochloa</taxon>
    </lineage>
</organism>
<keyword evidence="5" id="KW-1185">Reference proteome</keyword>
<comment type="caution">
    <text evidence="3">Lacks conserved residue(s) required for the propagation of feature annotation.</text>
</comment>
<evidence type="ECO:0000256" key="1">
    <source>
        <dbReference type="ARBA" id="ARBA00023015"/>
    </source>
</evidence>
<keyword evidence="2" id="KW-0804">Transcription</keyword>
<protein>
    <submittedName>
        <fullName evidence="4">Uncharacterized protein</fullName>
    </submittedName>
</protein>
<dbReference type="PANTHER" id="PTHR31636">
    <property type="entry name" value="OSJNBA0084A10.13 PROTEIN-RELATED"/>
    <property type="match status" value="1"/>
</dbReference>
<gene>
    <name evidence="4" type="ORF">URODEC1_LOCUS60269</name>
</gene>
<evidence type="ECO:0000256" key="3">
    <source>
        <dbReference type="PROSITE-ProRule" id="PRU01191"/>
    </source>
</evidence>
<reference evidence="4" key="1">
    <citation type="submission" date="2024-10" db="EMBL/GenBank/DDBJ databases">
        <authorList>
            <person name="Ryan C."/>
        </authorList>
    </citation>
    <scope>NUCLEOTIDE SEQUENCE [LARGE SCALE GENOMIC DNA]</scope>
</reference>
<dbReference type="PROSITE" id="PS50985">
    <property type="entry name" value="GRAS"/>
    <property type="match status" value="1"/>
</dbReference>
<comment type="similarity">
    <text evidence="3">Belongs to the GRAS family.</text>
</comment>
<accession>A0ABC9B094</accession>
<evidence type="ECO:0000313" key="4">
    <source>
        <dbReference type="EMBL" id="CAL4990475.1"/>
    </source>
</evidence>
<evidence type="ECO:0000313" key="5">
    <source>
        <dbReference type="Proteomes" id="UP001497457"/>
    </source>
</evidence>
<keyword evidence="1" id="KW-0805">Transcription regulation</keyword>
<dbReference type="InterPro" id="IPR005202">
    <property type="entry name" value="TF_GRAS"/>
</dbReference>
<feature type="region of interest" description="VHIID" evidence="3">
    <location>
        <begin position="318"/>
        <end position="383"/>
    </location>
</feature>
<proteinExistence type="inferred from homology"/>
<dbReference type="Pfam" id="PF03514">
    <property type="entry name" value="GRAS"/>
    <property type="match status" value="1"/>
</dbReference>
<dbReference type="EMBL" id="OZ075134">
    <property type="protein sequence ID" value="CAL4990475.1"/>
    <property type="molecule type" value="Genomic_DNA"/>
</dbReference>
<feature type="region of interest" description="Leucine repeat I (LRI)" evidence="3">
    <location>
        <begin position="239"/>
        <end position="299"/>
    </location>
</feature>
<feature type="short sequence motif" description="VHIID" evidence="3">
    <location>
        <begin position="349"/>
        <end position="353"/>
    </location>
</feature>
<feature type="region of interest" description="SAW" evidence="3">
    <location>
        <begin position="539"/>
        <end position="614"/>
    </location>
</feature>
<dbReference type="AlphaFoldDB" id="A0ABC9B094"/>